<proteinExistence type="predicted"/>
<dbReference type="AlphaFoldDB" id="A0AAV4T7L0"/>
<evidence type="ECO:0000313" key="2">
    <source>
        <dbReference type="EMBL" id="GIY41466.1"/>
    </source>
</evidence>
<reference evidence="2 3" key="1">
    <citation type="submission" date="2021-06" db="EMBL/GenBank/DDBJ databases">
        <title>Caerostris extrusa draft genome.</title>
        <authorList>
            <person name="Kono N."/>
            <person name="Arakawa K."/>
        </authorList>
    </citation>
    <scope>NUCLEOTIDE SEQUENCE [LARGE SCALE GENOMIC DNA]</scope>
</reference>
<organism evidence="2 3">
    <name type="scientific">Caerostris extrusa</name>
    <name type="common">Bark spider</name>
    <name type="synonym">Caerostris bankana</name>
    <dbReference type="NCBI Taxonomy" id="172846"/>
    <lineage>
        <taxon>Eukaryota</taxon>
        <taxon>Metazoa</taxon>
        <taxon>Ecdysozoa</taxon>
        <taxon>Arthropoda</taxon>
        <taxon>Chelicerata</taxon>
        <taxon>Arachnida</taxon>
        <taxon>Araneae</taxon>
        <taxon>Araneomorphae</taxon>
        <taxon>Entelegynae</taxon>
        <taxon>Araneoidea</taxon>
        <taxon>Araneidae</taxon>
        <taxon>Caerostris</taxon>
    </lineage>
</organism>
<accession>A0AAV4T7L0</accession>
<comment type="caution">
    <text evidence="2">The sequence shown here is derived from an EMBL/GenBank/DDBJ whole genome shotgun (WGS) entry which is preliminary data.</text>
</comment>
<sequence length="165" mass="19530">MDRNQEAKWQMDGKRENFLENRTKENKIRKREEGKKFKSITENSNYSNDQKFISSDLEAYFCIVLSPIVWKGKHPLWFDRSTVCFWFRSTVWFDRSTVCFGLIALLFALGLNLLFLSQKDCLEQMTGDSLFILDPAFGTIQSKLCRHQRPTSTVEIEYTFLRWST</sequence>
<feature type="transmembrane region" description="Helical" evidence="1">
    <location>
        <begin position="97"/>
        <end position="116"/>
    </location>
</feature>
<evidence type="ECO:0000256" key="1">
    <source>
        <dbReference type="SAM" id="Phobius"/>
    </source>
</evidence>
<evidence type="ECO:0000313" key="3">
    <source>
        <dbReference type="Proteomes" id="UP001054945"/>
    </source>
</evidence>
<keyword evidence="3" id="KW-1185">Reference proteome</keyword>
<keyword evidence="1" id="KW-0812">Transmembrane</keyword>
<protein>
    <submittedName>
        <fullName evidence="2">Uncharacterized protein</fullName>
    </submittedName>
</protein>
<dbReference type="EMBL" id="BPLR01010716">
    <property type="protein sequence ID" value="GIY41466.1"/>
    <property type="molecule type" value="Genomic_DNA"/>
</dbReference>
<name>A0AAV4T7L0_CAEEX</name>
<keyword evidence="1" id="KW-1133">Transmembrane helix</keyword>
<keyword evidence="1" id="KW-0472">Membrane</keyword>
<gene>
    <name evidence="2" type="ORF">CEXT_74651</name>
</gene>
<dbReference type="Proteomes" id="UP001054945">
    <property type="component" value="Unassembled WGS sequence"/>
</dbReference>